<evidence type="ECO:0000313" key="8">
    <source>
        <dbReference type="Proteomes" id="UP000006061"/>
    </source>
</evidence>
<dbReference type="Gene3D" id="1.10.4160.10">
    <property type="entry name" value="Hydantoin permease"/>
    <property type="match status" value="1"/>
</dbReference>
<evidence type="ECO:0000256" key="4">
    <source>
        <dbReference type="ARBA" id="ARBA00022989"/>
    </source>
</evidence>
<feature type="transmembrane region" description="Helical" evidence="6">
    <location>
        <begin position="30"/>
        <end position="53"/>
    </location>
</feature>
<feature type="transmembrane region" description="Helical" evidence="6">
    <location>
        <begin position="349"/>
        <end position="370"/>
    </location>
</feature>
<dbReference type="InterPro" id="IPR030191">
    <property type="entry name" value="CodB"/>
</dbReference>
<keyword evidence="4 6" id="KW-1133">Transmembrane helix</keyword>
<dbReference type="PANTHER" id="PTHR30569:SF0">
    <property type="entry name" value="CYTOSINE PERMEASE"/>
    <property type="match status" value="1"/>
</dbReference>
<evidence type="ECO:0000256" key="5">
    <source>
        <dbReference type="ARBA" id="ARBA00023136"/>
    </source>
</evidence>
<dbReference type="Pfam" id="PF02133">
    <property type="entry name" value="Transp_cyt_pur"/>
    <property type="match status" value="1"/>
</dbReference>
<dbReference type="eggNOG" id="COG1457">
    <property type="taxonomic scope" value="Bacteria"/>
</dbReference>
<accession>I4BZ17</accession>
<feature type="transmembrane region" description="Helical" evidence="6">
    <location>
        <begin position="59"/>
        <end position="82"/>
    </location>
</feature>
<feature type="transmembrane region" description="Helical" evidence="6">
    <location>
        <begin position="144"/>
        <end position="171"/>
    </location>
</feature>
<keyword evidence="8" id="KW-1185">Reference proteome</keyword>
<dbReference type="EMBL" id="CP003198">
    <property type="protein sequence ID" value="AFM22524.1"/>
    <property type="molecule type" value="Genomic_DNA"/>
</dbReference>
<feature type="transmembrane region" description="Helical" evidence="6">
    <location>
        <begin position="324"/>
        <end position="343"/>
    </location>
</feature>
<feature type="transmembrane region" description="Helical" evidence="6">
    <location>
        <begin position="382"/>
        <end position="397"/>
    </location>
</feature>
<name>I4BZ17_ACEMN</name>
<feature type="transmembrane region" description="Helical" evidence="6">
    <location>
        <begin position="178"/>
        <end position="200"/>
    </location>
</feature>
<evidence type="ECO:0000256" key="2">
    <source>
        <dbReference type="ARBA" id="ARBA00008974"/>
    </source>
</evidence>
<feature type="transmembrane region" description="Helical" evidence="6">
    <location>
        <begin position="212"/>
        <end position="232"/>
    </location>
</feature>
<dbReference type="PANTHER" id="PTHR30569">
    <property type="entry name" value="CYTOSINE TRANSPORTER CODB"/>
    <property type="match status" value="1"/>
</dbReference>
<keyword evidence="5 6" id="KW-0472">Membrane</keyword>
<evidence type="ECO:0000256" key="1">
    <source>
        <dbReference type="ARBA" id="ARBA00004141"/>
    </source>
</evidence>
<dbReference type="HOGENOM" id="CLU_035711_0_0_0"/>
<evidence type="ECO:0000256" key="6">
    <source>
        <dbReference type="SAM" id="Phobius"/>
    </source>
</evidence>
<evidence type="ECO:0000313" key="7">
    <source>
        <dbReference type="EMBL" id="AFM22524.1"/>
    </source>
</evidence>
<comment type="subcellular location">
    <subcellularLocation>
        <location evidence="1">Membrane</location>
        <topology evidence="1">Multi-pass membrane protein</topology>
    </subcellularLocation>
</comment>
<dbReference type="AlphaFoldDB" id="I4BZ17"/>
<feature type="transmembrane region" description="Helical" evidence="6">
    <location>
        <begin position="403"/>
        <end position="421"/>
    </location>
</feature>
<organism evidence="7 8">
    <name type="scientific">Acetomicrobium mobile (strain ATCC BAA-54 / DSM 13181 / JCM 12221 / NGA)</name>
    <name type="common">Anaerobaculum mobile</name>
    <dbReference type="NCBI Taxonomy" id="891968"/>
    <lineage>
        <taxon>Bacteria</taxon>
        <taxon>Thermotogati</taxon>
        <taxon>Synergistota</taxon>
        <taxon>Synergistia</taxon>
        <taxon>Synergistales</taxon>
        <taxon>Acetomicrobiaceae</taxon>
        <taxon>Acetomicrobium</taxon>
    </lineage>
</organism>
<evidence type="ECO:0000256" key="3">
    <source>
        <dbReference type="ARBA" id="ARBA00022692"/>
    </source>
</evidence>
<dbReference type="GO" id="GO:0005886">
    <property type="term" value="C:plasma membrane"/>
    <property type="evidence" value="ECO:0007669"/>
    <property type="project" value="TreeGrafter"/>
</dbReference>
<dbReference type="PATRIC" id="fig|891968.3.peg.1924"/>
<dbReference type="KEGG" id="amo:Anamo_1938"/>
<feature type="transmembrane region" description="Helical" evidence="6">
    <location>
        <begin position="244"/>
        <end position="269"/>
    </location>
</feature>
<keyword evidence="3 6" id="KW-0812">Transmembrane</keyword>
<dbReference type="Proteomes" id="UP000006061">
    <property type="component" value="Chromosome"/>
</dbReference>
<reference evidence="8" key="1">
    <citation type="journal article" date="2013" name="Stand. Genomic Sci.">
        <title>Complete genome sequence of the moderate thermophile Anaerobaculum mobile type strain (NGA(T)).</title>
        <authorList>
            <person name="Mavromatis K."/>
            <person name="Stackebrandt E."/>
            <person name="Held B."/>
            <person name="Lapidus A."/>
            <person name="Nolan M."/>
            <person name="Lucas S."/>
            <person name="Hammon N."/>
            <person name="Deshpande S."/>
            <person name="Cheng J.F."/>
            <person name="Tapia R."/>
            <person name="Goodwin L.A."/>
            <person name="Pitluck S."/>
            <person name="Liolios K."/>
            <person name="Pagani I."/>
            <person name="Ivanova N."/>
            <person name="Mikhailova N."/>
            <person name="Huntemann M."/>
            <person name="Pati A."/>
            <person name="Chen A."/>
            <person name="Palaniappan K."/>
            <person name="Land M."/>
            <person name="Rohde M."/>
            <person name="Spring S."/>
            <person name="Goker M."/>
            <person name="Woyke T."/>
            <person name="Detter J.C."/>
            <person name="Bristow J."/>
            <person name="Eisen J.A."/>
            <person name="Markowitz V."/>
            <person name="Hugenholtz P."/>
            <person name="Klenk H.P."/>
            <person name="Kyrpides N.C."/>
        </authorList>
    </citation>
    <scope>NUCLEOTIDE SEQUENCE</scope>
    <source>
        <strain evidence="8">ATCC BAA-54 / DSM 13181 / NGA</strain>
    </source>
</reference>
<sequence length="436" mass="47262">MGEVEKKESMMRVEEEYAEKVIPPDKRRHWFYVGSVYFGMTAVIVVCMTAGGLMHGLSFMNSLIAMVIGLILLFSLFFLPLGKIGAEIGLNTYVLGECAFGTLGSKIATALIITAIPSIAWYGIETEIAVKALASVVTIPGGNIGMDILTFIFGILFAIPPMIGITSMAWINWVGIPVMAIIVIYGIKLGLSLAGWGAILSFVPAEDLSLTWGINIQIAALIVGCCFVADYTRWINNSNRDITLAGLFGLFPASILLGLGGMIMALTSAKLGVEQTWNIVDVMVKLDMPGMALILIFMLQWTTCITAAYSSGLALKKLFGGSRVLYTLLSAVIGSILAITGIVNYFLSFLGLIAILIPPVAGAIITEYYFISHRKFKPKSQMIYLPGIISIIIGGFMSYFDVIFIPAITGLLSGSLIYYFVSSLYNRRIQLNDVPQ</sequence>
<dbReference type="InterPro" id="IPR001248">
    <property type="entry name" value="Pur-cyt_permease"/>
</dbReference>
<feature type="transmembrane region" description="Helical" evidence="6">
    <location>
        <begin position="103"/>
        <end position="124"/>
    </location>
</feature>
<comment type="similarity">
    <text evidence="2">Belongs to the purine-cytosine permease (2.A.39) family.</text>
</comment>
<dbReference type="STRING" id="891968.Anamo_1938"/>
<proteinExistence type="inferred from homology"/>
<dbReference type="GO" id="GO:0015209">
    <property type="term" value="F:cytosine transmembrane transporter activity"/>
    <property type="evidence" value="ECO:0007669"/>
    <property type="project" value="InterPro"/>
</dbReference>
<feature type="transmembrane region" description="Helical" evidence="6">
    <location>
        <begin position="289"/>
        <end position="312"/>
    </location>
</feature>
<gene>
    <name evidence="7" type="ordered locus">Anamo_1938</name>
</gene>
<protein>
    <submittedName>
        <fullName evidence="7">Purine-cytosine permease-like transporter</fullName>
    </submittedName>
</protein>